<feature type="region of interest" description="Disordered" evidence="1">
    <location>
        <begin position="453"/>
        <end position="494"/>
    </location>
</feature>
<evidence type="ECO:0000313" key="2">
    <source>
        <dbReference type="EMBL" id="KAF2828951.1"/>
    </source>
</evidence>
<dbReference type="Proteomes" id="UP000799424">
    <property type="component" value="Unassembled WGS sequence"/>
</dbReference>
<feature type="compositionally biased region" description="Basic and acidic residues" evidence="1">
    <location>
        <begin position="300"/>
        <end position="316"/>
    </location>
</feature>
<evidence type="ECO:0000256" key="1">
    <source>
        <dbReference type="SAM" id="MobiDB-lite"/>
    </source>
</evidence>
<dbReference type="EMBL" id="MU006221">
    <property type="protein sequence ID" value="KAF2828951.1"/>
    <property type="molecule type" value="Genomic_DNA"/>
</dbReference>
<sequence length="726" mass="82865">MDILRSPSKNNMSNIRDLFAPRDAKDKVPPDLRHPIALLGLKGYEDLEERFLATDAFLKPWSVFRDSMLLLAPEVMPQATLIKGAGSGISRLDLLWFYTQFDEGVLRYDPRADKYSVDYTPDTSVYGMIDKSNWRVEEYEKHLFAWLLQEFKVGKAYSPWRFTCLELKNICTAWEDVFVPIVNAVRASYDARGRRYYGRLAVFVEARCPSRLAFPDSNINIPEGGVLSPTPYRIVSAPKKTPNIIGARMSYSQQDNSYGVLSRKHYDDTEKELRNVYPQYGGLVERPKFKQNMDEWLAEQRARADRRKDQHQRHGEVQSSRPQVVQRNGSRSPTKQLLGGPRGGFRKQPRVANEKEGGGGSPIKQFADSIIRSFSRKEEEKSSRNGVTRQLQFPERKPKPQQIDDSARSSMIITPLPRPDPQYRMPSEASIYTSIRNSNPFTEDIQSQVKARRTRTDADDSIFSPMGQLSAIPRPLWPEPEDHRSPPKSDPASRYLDAMHERPAVRQRKSYHEVRIPSYEGNSYQEEISLTDLHNQRLQAARSPESARSAKLATRLPAPIMPIPYSGPRLASADQKAERPLSKAVVPLPKPNSESTPPTPSRSPDRHNRSRNPGQLRNPHSRQLMHEEHEHEMSRIVSKENIRAALGGVSRESSAESLVPPKPFLAPVRSMSPLQPYNTHLFPRKEEHKGTPVGKWFKEKEEEGRCEKDGAFELEVLNVDRKDDEA</sequence>
<name>A0A6A7A6N3_9PLEO</name>
<proteinExistence type="predicted"/>
<reference evidence="2" key="1">
    <citation type="journal article" date="2020" name="Stud. Mycol.">
        <title>101 Dothideomycetes genomes: a test case for predicting lifestyles and emergence of pathogens.</title>
        <authorList>
            <person name="Haridas S."/>
            <person name="Albert R."/>
            <person name="Binder M."/>
            <person name="Bloem J."/>
            <person name="Labutti K."/>
            <person name="Salamov A."/>
            <person name="Andreopoulos B."/>
            <person name="Baker S."/>
            <person name="Barry K."/>
            <person name="Bills G."/>
            <person name="Bluhm B."/>
            <person name="Cannon C."/>
            <person name="Castanera R."/>
            <person name="Culley D."/>
            <person name="Daum C."/>
            <person name="Ezra D."/>
            <person name="Gonzalez J."/>
            <person name="Henrissat B."/>
            <person name="Kuo A."/>
            <person name="Liang C."/>
            <person name="Lipzen A."/>
            <person name="Lutzoni F."/>
            <person name="Magnuson J."/>
            <person name="Mondo S."/>
            <person name="Nolan M."/>
            <person name="Ohm R."/>
            <person name="Pangilinan J."/>
            <person name="Park H.-J."/>
            <person name="Ramirez L."/>
            <person name="Alfaro M."/>
            <person name="Sun H."/>
            <person name="Tritt A."/>
            <person name="Yoshinaga Y."/>
            <person name="Zwiers L.-H."/>
            <person name="Turgeon B."/>
            <person name="Goodwin S."/>
            <person name="Spatafora J."/>
            <person name="Crous P."/>
            <person name="Grigoriev I."/>
        </authorList>
    </citation>
    <scope>NUCLEOTIDE SEQUENCE</scope>
    <source>
        <strain evidence="2">CBS 113818</strain>
    </source>
</reference>
<accession>A0A6A7A6N3</accession>
<evidence type="ECO:0000313" key="3">
    <source>
        <dbReference type="Proteomes" id="UP000799424"/>
    </source>
</evidence>
<feature type="region of interest" description="Disordered" evidence="1">
    <location>
        <begin position="300"/>
        <end position="425"/>
    </location>
</feature>
<keyword evidence="3" id="KW-1185">Reference proteome</keyword>
<dbReference type="AlphaFoldDB" id="A0A6A7A6N3"/>
<dbReference type="OrthoDB" id="3799259at2759"/>
<feature type="compositionally biased region" description="Polar residues" evidence="1">
    <location>
        <begin position="317"/>
        <end position="335"/>
    </location>
</feature>
<gene>
    <name evidence="2" type="ORF">CC86DRAFT_286737</name>
</gene>
<protein>
    <submittedName>
        <fullName evidence="2">Uncharacterized protein</fullName>
    </submittedName>
</protein>
<organism evidence="2 3">
    <name type="scientific">Ophiobolus disseminans</name>
    <dbReference type="NCBI Taxonomy" id="1469910"/>
    <lineage>
        <taxon>Eukaryota</taxon>
        <taxon>Fungi</taxon>
        <taxon>Dikarya</taxon>
        <taxon>Ascomycota</taxon>
        <taxon>Pezizomycotina</taxon>
        <taxon>Dothideomycetes</taxon>
        <taxon>Pleosporomycetidae</taxon>
        <taxon>Pleosporales</taxon>
        <taxon>Pleosporineae</taxon>
        <taxon>Phaeosphaeriaceae</taxon>
        <taxon>Ophiobolus</taxon>
    </lineage>
</organism>
<feature type="region of interest" description="Disordered" evidence="1">
    <location>
        <begin position="566"/>
        <end position="622"/>
    </location>
</feature>